<feature type="signal peptide" evidence="2">
    <location>
        <begin position="1"/>
        <end position="35"/>
    </location>
</feature>
<keyword evidence="1" id="KW-0175">Coiled coil</keyword>
<gene>
    <name evidence="3" type="ORF">ACCAA_280023</name>
</gene>
<keyword evidence="2" id="KW-0732">Signal</keyword>
<dbReference type="EMBL" id="FLQX01000103">
    <property type="protein sequence ID" value="SBT05951.1"/>
    <property type="molecule type" value="Genomic_DNA"/>
</dbReference>
<evidence type="ECO:0000256" key="1">
    <source>
        <dbReference type="SAM" id="Coils"/>
    </source>
</evidence>
<evidence type="ECO:0008006" key="5">
    <source>
        <dbReference type="Google" id="ProtNLM"/>
    </source>
</evidence>
<protein>
    <recommendedName>
        <fullName evidence="5">DUF4124 domain-containing protein</fullName>
    </recommendedName>
</protein>
<accession>A0A1A8XMS3</accession>
<evidence type="ECO:0000313" key="3">
    <source>
        <dbReference type="EMBL" id="SBT05951.1"/>
    </source>
</evidence>
<evidence type="ECO:0000313" key="4">
    <source>
        <dbReference type="Proteomes" id="UP000199169"/>
    </source>
</evidence>
<feature type="coiled-coil region" evidence="1">
    <location>
        <begin position="138"/>
        <end position="165"/>
    </location>
</feature>
<dbReference type="STRING" id="1860102.ACCAA_280023"/>
<evidence type="ECO:0000256" key="2">
    <source>
        <dbReference type="SAM" id="SignalP"/>
    </source>
</evidence>
<name>A0A1A8XMS3_9PROT</name>
<sequence length="220" mass="25350">MRRQWLAIGRNMVLRAAASYGLLLLAVAGSGASSAAPRIYCCPDESGKQVCGDILPAACYGRAYREVGDSGRTARLVDAPLTPEQRARRAAEEQRRAEEERLLNEQKRRDQALLNTYSSENDIELMRSRAERDITAAIKAAEERITEIRRLRKKFEDEAEFYRKRQLPADVAKGLRDADYEIASQEWVIESKKKDWETMRRKYDQDLRRFVEISKRPPAR</sequence>
<proteinExistence type="predicted"/>
<reference evidence="3 4" key="1">
    <citation type="submission" date="2016-06" db="EMBL/GenBank/DDBJ databases">
        <authorList>
            <person name="Kjaerup R.B."/>
            <person name="Dalgaard T.S."/>
            <person name="Juul-Madsen H.R."/>
        </authorList>
    </citation>
    <scope>NUCLEOTIDE SEQUENCE [LARGE SCALE GENOMIC DNA]</scope>
    <source>
        <strain evidence="3">3</strain>
    </source>
</reference>
<feature type="chain" id="PRO_5008381578" description="DUF4124 domain-containing protein" evidence="2">
    <location>
        <begin position="36"/>
        <end position="220"/>
    </location>
</feature>
<dbReference type="AlphaFoldDB" id="A0A1A8XMS3"/>
<organism evidence="3 4">
    <name type="scientific">Candidatus Accumulibacter aalborgensis</name>
    <dbReference type="NCBI Taxonomy" id="1860102"/>
    <lineage>
        <taxon>Bacteria</taxon>
        <taxon>Pseudomonadati</taxon>
        <taxon>Pseudomonadota</taxon>
        <taxon>Betaproteobacteria</taxon>
        <taxon>Candidatus Accumulibacter</taxon>
    </lineage>
</organism>
<keyword evidence="4" id="KW-1185">Reference proteome</keyword>
<dbReference type="Proteomes" id="UP000199169">
    <property type="component" value="Unassembled WGS sequence"/>
</dbReference>